<dbReference type="STRING" id="1086011.HJ01_02801"/>
<evidence type="ECO:0000313" key="2">
    <source>
        <dbReference type="Proteomes" id="UP000005566"/>
    </source>
</evidence>
<protein>
    <submittedName>
        <fullName evidence="1">Uncharacterized protein</fullName>
    </submittedName>
</protein>
<proteinExistence type="predicted"/>
<dbReference type="Proteomes" id="UP000005566">
    <property type="component" value="Unassembled WGS sequence"/>
</dbReference>
<keyword evidence="2" id="KW-1185">Reference proteome</keyword>
<dbReference type="EMBL" id="AHKF01000020">
    <property type="protein sequence ID" value="EIA07933.1"/>
    <property type="molecule type" value="Genomic_DNA"/>
</dbReference>
<accession>H7FUI5</accession>
<gene>
    <name evidence="1" type="ORF">HJ01_02801</name>
</gene>
<comment type="caution">
    <text evidence="1">The sequence shown here is derived from an EMBL/GenBank/DDBJ whole genome shotgun (WGS) entry which is preliminary data.</text>
</comment>
<dbReference type="AlphaFoldDB" id="H7FUI5"/>
<name>H7FUI5_FLAFP</name>
<dbReference type="PATRIC" id="fig|1086011.3.peg.2742"/>
<reference evidence="1 2" key="1">
    <citation type="journal article" date="2014" name="Acta Crystallogr. D">
        <title>Structure-based characterization and antifreeze properties of a hyperactive ice-binding protein from the Antarctic bacterium Flavobacterium frigoris PS1.</title>
        <authorList>
            <person name="Do H."/>
            <person name="Kim S.J."/>
            <person name="Kim H.J."/>
            <person name="Lee J.H."/>
        </authorList>
    </citation>
    <scope>NUCLEOTIDE SEQUENCE [LARGE SCALE GENOMIC DNA]</scope>
    <source>
        <strain evidence="1 2">PS1</strain>
    </source>
</reference>
<evidence type="ECO:0000313" key="1">
    <source>
        <dbReference type="EMBL" id="EIA07933.1"/>
    </source>
</evidence>
<organism evidence="1 2">
    <name type="scientific">Flavobacterium frigoris (strain PS1)</name>
    <dbReference type="NCBI Taxonomy" id="1086011"/>
    <lineage>
        <taxon>Bacteria</taxon>
        <taxon>Pseudomonadati</taxon>
        <taxon>Bacteroidota</taxon>
        <taxon>Flavobacteriia</taxon>
        <taxon>Flavobacteriales</taxon>
        <taxon>Flavobacteriaceae</taxon>
        <taxon>Flavobacterium</taxon>
    </lineage>
</organism>
<sequence>MGCIILNYLFKNTKLIGKRKLLAQIAMEILLLFSLKSKRLQWIAGNSS</sequence>